<reference evidence="1 2" key="1">
    <citation type="submission" date="2017-10" db="EMBL/GenBank/DDBJ databases">
        <title>Whole genome of Pedobacter ginsengisoli T01R-27 isolated from tomato rhizosphere.</title>
        <authorList>
            <person name="Weon H.-Y."/>
            <person name="Lee S.A."/>
            <person name="Sang M.K."/>
            <person name="Song J."/>
        </authorList>
    </citation>
    <scope>NUCLEOTIDE SEQUENCE [LARGE SCALE GENOMIC DNA]</scope>
    <source>
        <strain evidence="1 2">T01R-27</strain>
    </source>
</reference>
<dbReference type="RefSeq" id="WP_099438181.1">
    <property type="nucleotide sequence ID" value="NZ_CP024091.1"/>
</dbReference>
<evidence type="ECO:0000313" key="2">
    <source>
        <dbReference type="Proteomes" id="UP000223749"/>
    </source>
</evidence>
<proteinExistence type="predicted"/>
<accession>A0A2D1U3Q0</accession>
<dbReference type="OrthoDB" id="681025at2"/>
<dbReference type="InterPro" id="IPR053842">
    <property type="entry name" value="NikA-like"/>
</dbReference>
<name>A0A2D1U3Q0_9SPHI</name>
<dbReference type="KEGG" id="pgs:CPT03_07035"/>
<keyword evidence="2" id="KW-1185">Reference proteome</keyword>
<dbReference type="Pfam" id="PF21983">
    <property type="entry name" value="NikA-like"/>
    <property type="match status" value="1"/>
</dbReference>
<dbReference type="EMBL" id="CP024091">
    <property type="protein sequence ID" value="ATP56239.1"/>
    <property type="molecule type" value="Genomic_DNA"/>
</dbReference>
<dbReference type="Proteomes" id="UP000223749">
    <property type="component" value="Chromosome"/>
</dbReference>
<sequence length="136" mass="15966">MKEKYKLLKGRPSMKVGKRTRKIDVRFTEEEFALILEMEKILGLKRTDLIRTRVLQSSKVIINAREFIVQLDQLGTELGRIGNNINQLARYANTLNKRSLLSPQIIERYNVLLAEFIKIEHQLEITLRKVIRSMTK</sequence>
<organism evidence="1 2">
    <name type="scientific">Pedobacter ginsengisoli</name>
    <dbReference type="NCBI Taxonomy" id="363852"/>
    <lineage>
        <taxon>Bacteria</taxon>
        <taxon>Pseudomonadati</taxon>
        <taxon>Bacteroidota</taxon>
        <taxon>Sphingobacteriia</taxon>
        <taxon>Sphingobacteriales</taxon>
        <taxon>Sphingobacteriaceae</taxon>
        <taxon>Pedobacter</taxon>
    </lineage>
</organism>
<evidence type="ECO:0000313" key="1">
    <source>
        <dbReference type="EMBL" id="ATP56239.1"/>
    </source>
</evidence>
<dbReference type="AlphaFoldDB" id="A0A2D1U3Q0"/>
<gene>
    <name evidence="1" type="ORF">CPT03_07035</name>
</gene>
<protein>
    <submittedName>
        <fullName evidence="1">Plasmid mobilization relaxosome protein MobC</fullName>
    </submittedName>
</protein>